<dbReference type="KEGG" id="tet:TTHERM_00388190"/>
<evidence type="ECO:0000256" key="3">
    <source>
        <dbReference type="SAM" id="MobiDB-lite"/>
    </source>
</evidence>
<dbReference type="GO" id="GO:0070403">
    <property type="term" value="F:NAD+ binding"/>
    <property type="evidence" value="ECO:0007669"/>
    <property type="project" value="InterPro"/>
</dbReference>
<evidence type="ECO:0000256" key="1">
    <source>
        <dbReference type="ARBA" id="ARBA00022679"/>
    </source>
</evidence>
<gene>
    <name evidence="4" type="ORF">TTHERM_00388190</name>
</gene>
<dbReference type="OrthoDB" id="10679905at2759"/>
<dbReference type="Gene3D" id="3.40.50.1220">
    <property type="entry name" value="TPP-binding domain"/>
    <property type="match status" value="1"/>
</dbReference>
<keyword evidence="1" id="KW-0808">Transferase</keyword>
<dbReference type="Pfam" id="PF02146">
    <property type="entry name" value="SIR2"/>
    <property type="match status" value="1"/>
</dbReference>
<name>Q23RH0_TETTS</name>
<evidence type="ECO:0000256" key="2">
    <source>
        <dbReference type="SAM" id="Coils"/>
    </source>
</evidence>
<dbReference type="Proteomes" id="UP000009168">
    <property type="component" value="Unassembled WGS sequence"/>
</dbReference>
<accession>Q23RH0</accession>
<feature type="compositionally biased region" description="Polar residues" evidence="3">
    <location>
        <begin position="38"/>
        <end position="52"/>
    </location>
</feature>
<dbReference type="InterPro" id="IPR026591">
    <property type="entry name" value="Sirtuin_cat_small_dom_sf"/>
</dbReference>
<feature type="region of interest" description="Disordered" evidence="3">
    <location>
        <begin position="1"/>
        <end position="130"/>
    </location>
</feature>
<evidence type="ECO:0000313" key="4">
    <source>
        <dbReference type="EMBL" id="EAR99078.2"/>
    </source>
</evidence>
<feature type="compositionally biased region" description="Polar residues" evidence="3">
    <location>
        <begin position="70"/>
        <end position="79"/>
    </location>
</feature>
<dbReference type="SUPFAM" id="SSF52467">
    <property type="entry name" value="DHS-like NAD/FAD-binding domain"/>
    <property type="match status" value="1"/>
</dbReference>
<feature type="compositionally biased region" description="Basic and acidic residues" evidence="3">
    <location>
        <begin position="20"/>
        <end position="37"/>
    </location>
</feature>
<dbReference type="EMBL" id="GG662644">
    <property type="protein sequence ID" value="EAR99078.2"/>
    <property type="molecule type" value="Genomic_DNA"/>
</dbReference>
<feature type="coiled-coil region" evidence="2">
    <location>
        <begin position="161"/>
        <end position="191"/>
    </location>
</feature>
<dbReference type="GeneID" id="7825989"/>
<dbReference type="RefSeq" id="XP_001019323.2">
    <property type="nucleotide sequence ID" value="XM_001019323.2"/>
</dbReference>
<dbReference type="InParanoid" id="Q23RH0"/>
<proteinExistence type="predicted"/>
<dbReference type="Gene3D" id="3.30.1600.10">
    <property type="entry name" value="SIR2/SIRT2 'Small Domain"/>
    <property type="match status" value="1"/>
</dbReference>
<protein>
    <submittedName>
        <fullName evidence="4">SIR2 family transcriptional regulator</fullName>
    </submittedName>
</protein>
<dbReference type="GO" id="GO:0016740">
    <property type="term" value="F:transferase activity"/>
    <property type="evidence" value="ECO:0007669"/>
    <property type="project" value="UniProtKB-KW"/>
</dbReference>
<sequence length="554" mass="64660">MSQKDIQTEQIETEQSQLLHSKDIQIDAQNKEQESTSHSENQQSTEDSNSSKEIYIGNEKNQIREDEDIINTNCQNEVLSSDKKAEINTDQIQKEENTNQSKEDIQSEQKEDNKNTDTTQQNQKSQVEIKSTQQIIQESRELDQKVQDMIKQTQSSIQQTLDSTSRTLKSVEQTMKEINETNKRFDQFNEAYQSTMQQFGQKLQDAFGQGHLESEYDFMPQISDVEEIAQILKLKTEAVFLIGKENLNSEFKSNLQKREYFQNQSEEYWKTYGIVKENLSLSGSNEVDNSLVQIANSLYSVSTNCTLITTSIEDGLRAALFQNINRENLDDNSKSNQIGCLNQFEQQQNQSTQQKEEEEEINLDKNTRQMTNYEVVKSVYYEDEEYKSTFKEMDNFEKQGVQYDFDLFSGKYNYFQIHGNINFIRCSSNQCKNKNKSEFLNSYGPIYDLKSCPECQCPMRPHIKFDDEETDENIYNVDWIKSKVNQLDCLILVGLNEDEKNEPFYKELIQKSIEYGILIIEISIQPQLEIGHIKQLIGYPQEMIILLRDQLLYS</sequence>
<dbReference type="InterPro" id="IPR029035">
    <property type="entry name" value="DHS-like_NAD/FAD-binding_dom"/>
</dbReference>
<organism evidence="4 5">
    <name type="scientific">Tetrahymena thermophila (strain SB210)</name>
    <dbReference type="NCBI Taxonomy" id="312017"/>
    <lineage>
        <taxon>Eukaryota</taxon>
        <taxon>Sar</taxon>
        <taxon>Alveolata</taxon>
        <taxon>Ciliophora</taxon>
        <taxon>Intramacronucleata</taxon>
        <taxon>Oligohymenophorea</taxon>
        <taxon>Hymenostomatida</taxon>
        <taxon>Tetrahymenina</taxon>
        <taxon>Tetrahymenidae</taxon>
        <taxon>Tetrahymena</taxon>
    </lineage>
</organism>
<keyword evidence="5" id="KW-1185">Reference proteome</keyword>
<evidence type="ECO:0000313" key="5">
    <source>
        <dbReference type="Proteomes" id="UP000009168"/>
    </source>
</evidence>
<dbReference type="AlphaFoldDB" id="Q23RH0"/>
<dbReference type="HOGENOM" id="CLU_490502_0_0_1"/>
<reference evidence="5" key="1">
    <citation type="journal article" date="2006" name="PLoS Biol.">
        <title>Macronuclear genome sequence of the ciliate Tetrahymena thermophila, a model eukaryote.</title>
        <authorList>
            <person name="Eisen J.A."/>
            <person name="Coyne R.S."/>
            <person name="Wu M."/>
            <person name="Wu D."/>
            <person name="Thiagarajan M."/>
            <person name="Wortman J.R."/>
            <person name="Badger J.H."/>
            <person name="Ren Q."/>
            <person name="Amedeo P."/>
            <person name="Jones K.M."/>
            <person name="Tallon L.J."/>
            <person name="Delcher A.L."/>
            <person name="Salzberg S.L."/>
            <person name="Silva J.C."/>
            <person name="Haas B.J."/>
            <person name="Majoros W.H."/>
            <person name="Farzad M."/>
            <person name="Carlton J.M."/>
            <person name="Smith R.K. Jr."/>
            <person name="Garg J."/>
            <person name="Pearlman R.E."/>
            <person name="Karrer K.M."/>
            <person name="Sun L."/>
            <person name="Manning G."/>
            <person name="Elde N.C."/>
            <person name="Turkewitz A.P."/>
            <person name="Asai D.J."/>
            <person name="Wilkes D.E."/>
            <person name="Wang Y."/>
            <person name="Cai H."/>
            <person name="Collins K."/>
            <person name="Stewart B.A."/>
            <person name="Lee S.R."/>
            <person name="Wilamowska K."/>
            <person name="Weinberg Z."/>
            <person name="Ruzzo W.L."/>
            <person name="Wloga D."/>
            <person name="Gaertig J."/>
            <person name="Frankel J."/>
            <person name="Tsao C.-C."/>
            <person name="Gorovsky M.A."/>
            <person name="Keeling P.J."/>
            <person name="Waller R.F."/>
            <person name="Patron N.J."/>
            <person name="Cherry J.M."/>
            <person name="Stover N.A."/>
            <person name="Krieger C.J."/>
            <person name="del Toro C."/>
            <person name="Ryder H.F."/>
            <person name="Williamson S.C."/>
            <person name="Barbeau R.A."/>
            <person name="Hamilton E.P."/>
            <person name="Orias E."/>
        </authorList>
    </citation>
    <scope>NUCLEOTIDE SEQUENCE [LARGE SCALE GENOMIC DNA]</scope>
    <source>
        <strain evidence="5">SB210</strain>
    </source>
</reference>
<feature type="compositionally biased region" description="Polar residues" evidence="3">
    <location>
        <begin position="116"/>
        <end position="130"/>
    </location>
</feature>
<feature type="compositionally biased region" description="Basic and acidic residues" evidence="3">
    <location>
        <begin position="80"/>
        <end position="115"/>
    </location>
</feature>
<dbReference type="InterPro" id="IPR003000">
    <property type="entry name" value="Sirtuin"/>
</dbReference>
<keyword evidence="2" id="KW-0175">Coiled coil</keyword>